<evidence type="ECO:0000259" key="1">
    <source>
        <dbReference type="Pfam" id="PF00168"/>
    </source>
</evidence>
<evidence type="ECO:0000313" key="2">
    <source>
        <dbReference type="Proteomes" id="UP000887575"/>
    </source>
</evidence>
<dbReference type="GO" id="GO:0005509">
    <property type="term" value="F:calcium ion binding"/>
    <property type="evidence" value="ECO:0007669"/>
    <property type="project" value="TreeGrafter"/>
</dbReference>
<protein>
    <recommendedName>
        <fullName evidence="1">C2 domain-containing protein</fullName>
    </recommendedName>
</protein>
<dbReference type="PANTHER" id="PTHR10024">
    <property type="entry name" value="SYNAPTOTAGMIN"/>
    <property type="match status" value="1"/>
</dbReference>
<keyword evidence="2" id="KW-1185">Reference proteome</keyword>
<dbReference type="GO" id="GO:0070382">
    <property type="term" value="C:exocytic vesicle"/>
    <property type="evidence" value="ECO:0007669"/>
    <property type="project" value="TreeGrafter"/>
</dbReference>
<dbReference type="GO" id="GO:0005886">
    <property type="term" value="C:plasma membrane"/>
    <property type="evidence" value="ECO:0007669"/>
    <property type="project" value="TreeGrafter"/>
</dbReference>
<name>A0AAF3F2S7_9BILA</name>
<dbReference type="GO" id="GO:0001786">
    <property type="term" value="F:phosphatidylserine binding"/>
    <property type="evidence" value="ECO:0007669"/>
    <property type="project" value="TreeGrafter"/>
</dbReference>
<dbReference type="InterPro" id="IPR035892">
    <property type="entry name" value="C2_domain_sf"/>
</dbReference>
<dbReference type="GO" id="GO:0006906">
    <property type="term" value="P:vesicle fusion"/>
    <property type="evidence" value="ECO:0007669"/>
    <property type="project" value="TreeGrafter"/>
</dbReference>
<dbReference type="WBParaSite" id="MBELARI_LOCUS20675">
    <property type="protein sequence ID" value="MBELARI_LOCUS20675"/>
    <property type="gene ID" value="MBELARI_LOCUS20675"/>
</dbReference>
<dbReference type="AlphaFoldDB" id="A0AAF3F2S7"/>
<dbReference type="Proteomes" id="UP000887575">
    <property type="component" value="Unassembled WGS sequence"/>
</dbReference>
<dbReference type="Pfam" id="PF00168">
    <property type="entry name" value="C2"/>
    <property type="match status" value="1"/>
</dbReference>
<dbReference type="Gene3D" id="2.60.40.150">
    <property type="entry name" value="C2 domain"/>
    <property type="match status" value="1"/>
</dbReference>
<reference evidence="3" key="1">
    <citation type="submission" date="2024-02" db="UniProtKB">
        <authorList>
            <consortium name="WormBaseParasite"/>
        </authorList>
    </citation>
    <scope>IDENTIFICATION</scope>
</reference>
<dbReference type="GO" id="GO:0000149">
    <property type="term" value="F:SNARE binding"/>
    <property type="evidence" value="ECO:0007669"/>
    <property type="project" value="TreeGrafter"/>
</dbReference>
<accession>A0AAF3F2S7</accession>
<dbReference type="GO" id="GO:0005544">
    <property type="term" value="F:calcium-dependent phospholipid binding"/>
    <property type="evidence" value="ECO:0007669"/>
    <property type="project" value="TreeGrafter"/>
</dbReference>
<feature type="domain" description="C2" evidence="1">
    <location>
        <begin position="200"/>
        <end position="276"/>
    </location>
</feature>
<proteinExistence type="predicted"/>
<dbReference type="PANTHER" id="PTHR10024:SF364">
    <property type="entry name" value="C2 DOMAIN-CONTAINING PROTEIN"/>
    <property type="match status" value="1"/>
</dbReference>
<dbReference type="InterPro" id="IPR000008">
    <property type="entry name" value="C2_dom"/>
</dbReference>
<evidence type="ECO:0000313" key="3">
    <source>
        <dbReference type="WBParaSite" id="MBELARI_LOCUS20675"/>
    </source>
</evidence>
<dbReference type="GO" id="GO:0048791">
    <property type="term" value="P:calcium ion-regulated exocytosis of neurotransmitter"/>
    <property type="evidence" value="ECO:0007669"/>
    <property type="project" value="TreeGrafter"/>
</dbReference>
<dbReference type="GO" id="GO:0098793">
    <property type="term" value="C:presynapse"/>
    <property type="evidence" value="ECO:0007669"/>
    <property type="project" value="GOC"/>
</dbReference>
<sequence length="295" mass="34431">MEEAIENRLPRAWIAMEYVEKDSQLNFYIKKVSDAPLVIYSNEIVSRAKIFVVKGVVRRSWMGRNRVITEQEILALKPIIWKTLTVSRCDTTIFNEFFSCEIENSMFHRTLLRIQLCDVDTKNEEENCVVVAETDFWIDSPVLQFVEFEIPMQLANPDLGELEFGLNYLLSAQRVIFTNCIGTNLQIREDSCVIFIEAALYVRGKIKERHRTERRDADFEQEWTTKLIFDLHRKDVYDAILVISLFEMDVKENVSKIGRIAVSFCSPSTDHSHWHSMLRNCRSRATQTHKLVPAV</sequence>
<dbReference type="SUPFAM" id="SSF49562">
    <property type="entry name" value="C2 domain (Calcium/lipid-binding domain, CaLB)"/>
    <property type="match status" value="1"/>
</dbReference>
<organism evidence="2 3">
    <name type="scientific">Mesorhabditis belari</name>
    <dbReference type="NCBI Taxonomy" id="2138241"/>
    <lineage>
        <taxon>Eukaryota</taxon>
        <taxon>Metazoa</taxon>
        <taxon>Ecdysozoa</taxon>
        <taxon>Nematoda</taxon>
        <taxon>Chromadorea</taxon>
        <taxon>Rhabditida</taxon>
        <taxon>Rhabditina</taxon>
        <taxon>Rhabditomorpha</taxon>
        <taxon>Rhabditoidea</taxon>
        <taxon>Rhabditidae</taxon>
        <taxon>Mesorhabditinae</taxon>
        <taxon>Mesorhabditis</taxon>
    </lineage>
</organism>
<dbReference type="GO" id="GO:0030276">
    <property type="term" value="F:clathrin binding"/>
    <property type="evidence" value="ECO:0007669"/>
    <property type="project" value="TreeGrafter"/>
</dbReference>
<dbReference type="GO" id="GO:0030424">
    <property type="term" value="C:axon"/>
    <property type="evidence" value="ECO:0007669"/>
    <property type="project" value="TreeGrafter"/>
</dbReference>